<dbReference type="Proteomes" id="UP000619376">
    <property type="component" value="Unassembled WGS sequence"/>
</dbReference>
<evidence type="ECO:0000313" key="3">
    <source>
        <dbReference type="Proteomes" id="UP000619376"/>
    </source>
</evidence>
<accession>A0ABQ3JSF5</accession>
<reference evidence="3" key="1">
    <citation type="journal article" date="2019" name="Int. J. Syst. Evol. Microbiol.">
        <title>The Global Catalogue of Microorganisms (GCM) 10K type strain sequencing project: providing services to taxonomists for standard genome sequencing and annotation.</title>
        <authorList>
            <consortium name="The Broad Institute Genomics Platform"/>
            <consortium name="The Broad Institute Genome Sequencing Center for Infectious Disease"/>
            <person name="Wu L."/>
            <person name="Ma J."/>
        </authorList>
    </citation>
    <scope>NUCLEOTIDE SEQUENCE [LARGE SCALE GENOMIC DNA]</scope>
    <source>
        <strain evidence="3">CGMCC 1.18437</strain>
    </source>
</reference>
<feature type="compositionally biased region" description="Gly residues" evidence="1">
    <location>
        <begin position="1"/>
        <end position="13"/>
    </location>
</feature>
<feature type="region of interest" description="Disordered" evidence="1">
    <location>
        <begin position="1"/>
        <end position="88"/>
    </location>
</feature>
<evidence type="ECO:0000313" key="2">
    <source>
        <dbReference type="EMBL" id="GHF52369.1"/>
    </source>
</evidence>
<organism evidence="2 3">
    <name type="scientific">Deinococcus metalli</name>
    <dbReference type="NCBI Taxonomy" id="1141878"/>
    <lineage>
        <taxon>Bacteria</taxon>
        <taxon>Thermotogati</taxon>
        <taxon>Deinococcota</taxon>
        <taxon>Deinococci</taxon>
        <taxon>Deinococcales</taxon>
        <taxon>Deinococcaceae</taxon>
        <taxon>Deinococcus</taxon>
    </lineage>
</organism>
<keyword evidence="3" id="KW-1185">Reference proteome</keyword>
<evidence type="ECO:0000256" key="1">
    <source>
        <dbReference type="SAM" id="MobiDB-lite"/>
    </source>
</evidence>
<name>A0ABQ3JSF5_9DEIO</name>
<dbReference type="EMBL" id="BNAJ01000008">
    <property type="protein sequence ID" value="GHF52369.1"/>
    <property type="molecule type" value="Genomic_DNA"/>
</dbReference>
<feature type="compositionally biased region" description="Basic and acidic residues" evidence="1">
    <location>
        <begin position="29"/>
        <end position="44"/>
    </location>
</feature>
<comment type="caution">
    <text evidence="2">The sequence shown here is derived from an EMBL/GenBank/DDBJ whole genome shotgun (WGS) entry which is preliminary data.</text>
</comment>
<protein>
    <submittedName>
        <fullName evidence="2">Uncharacterized protein</fullName>
    </submittedName>
</protein>
<sequence>MPGAGQGIRGVGTQGAAAQRGELLGPPHARTEPGGEQHARDRKGGSGHARMVKQRAGREDRRAPPNLSQTPRTYNEGRPEPSVPEVTV</sequence>
<gene>
    <name evidence="2" type="ORF">GCM10017781_30870</name>
</gene>
<proteinExistence type="predicted"/>